<dbReference type="Gene3D" id="3.40.50.300">
    <property type="entry name" value="P-loop containing nucleotide triphosphate hydrolases"/>
    <property type="match status" value="1"/>
</dbReference>
<dbReference type="PANTHER" id="PTHR23073">
    <property type="entry name" value="26S PROTEASOME REGULATORY SUBUNIT"/>
    <property type="match status" value="1"/>
</dbReference>
<dbReference type="Proteomes" id="UP000315389">
    <property type="component" value="Unassembled WGS sequence"/>
</dbReference>
<accession>A0A542ZEF3</accession>
<dbReference type="InterPro" id="IPR027417">
    <property type="entry name" value="P-loop_NTPase"/>
</dbReference>
<evidence type="ECO:0000259" key="4">
    <source>
        <dbReference type="SMART" id="SM00382"/>
    </source>
</evidence>
<evidence type="ECO:0000313" key="5">
    <source>
        <dbReference type="EMBL" id="TQL58650.1"/>
    </source>
</evidence>
<evidence type="ECO:0000313" key="6">
    <source>
        <dbReference type="Proteomes" id="UP000315389"/>
    </source>
</evidence>
<reference evidence="5 6" key="1">
    <citation type="submission" date="2019-06" db="EMBL/GenBank/DDBJ databases">
        <title>Sequencing the genomes of 1000 actinobacteria strains.</title>
        <authorList>
            <person name="Klenk H.-P."/>
        </authorList>
    </citation>
    <scope>NUCLEOTIDE SEQUENCE [LARGE SCALE GENOMIC DNA]</scope>
    <source>
        <strain evidence="5 6">DSM 4813</strain>
    </source>
</reference>
<comment type="caution">
    <text evidence="5">The sequence shown here is derived from an EMBL/GenBank/DDBJ whole genome shotgun (WGS) entry which is preliminary data.</text>
</comment>
<dbReference type="AlphaFoldDB" id="A0A542ZEF3"/>
<dbReference type="RefSeq" id="WP_170222708.1">
    <property type="nucleotide sequence ID" value="NZ_BAAASV010000002.1"/>
</dbReference>
<dbReference type="Pfam" id="PF00004">
    <property type="entry name" value="AAA"/>
    <property type="match status" value="1"/>
</dbReference>
<dbReference type="SUPFAM" id="SSF52540">
    <property type="entry name" value="P-loop containing nucleoside triphosphate hydrolases"/>
    <property type="match status" value="1"/>
</dbReference>
<sequence length="651" mass="68823">MTDGHLPRGLTGAARALLAAFEVRAEAGWEPGPAVTIALSALASDLAADVLGSADERFAAISRSFSLDATEERILAVALLAEIHVGAAATIGVLTGEAGAALPTVALGVELLGGRASEEEAWRAIAPTGTLRALGLLELDGATLLSAYRLRPHELLVRRLHGDRTSSSGLAGLYTSAHAIDAGDPQARVAEAIRAGAPLAWIQSPPGAAGLSWAAGVCARLEAYPVAVDLARATWLTGQPDSVQVARLRNLLGELVLDATLDRSPVLLVGAELATPAIDILVEAPIPVLCVADVAWDSTISPHLPVTAVAGRLTSTQRTDCWRDVLGTRDIPREITVLRLTPEQIAEVARSARYGSPDPLVPPTADDLVRVARLLSTRGSGVPSAGRSPATLADLVLPEHTLSEITRLIDWGRYRDDVLASNQLQGKGGKGTGIAALFSGGPGTGKTLSAHVVADSLGMELLQVDLSAIVDKYIGETEKNLERVFTSAESMNCVLFFDEADSLFGSRSAVNDSRDRYANQEVAYLLQRIEAFDGITVLATNLRGNIDTAFARRLHFMIHFPDPDEPTRAQLWRHHLSQVAQVSQDEPIDIAVLARCLEIAGGDIRNIVLAAAYDAVASGEPLTHAQVRVAAARELAKLGRRLPVELETSFG</sequence>
<keyword evidence="2" id="KW-0547">Nucleotide-binding</keyword>
<name>A0A542ZEF3_RARFA</name>
<keyword evidence="3" id="KW-0067">ATP-binding</keyword>
<proteinExistence type="inferred from homology"/>
<dbReference type="GO" id="GO:0016887">
    <property type="term" value="F:ATP hydrolysis activity"/>
    <property type="evidence" value="ECO:0007669"/>
    <property type="project" value="InterPro"/>
</dbReference>
<dbReference type="GO" id="GO:0005524">
    <property type="term" value="F:ATP binding"/>
    <property type="evidence" value="ECO:0007669"/>
    <property type="project" value="UniProtKB-KW"/>
</dbReference>
<evidence type="ECO:0000256" key="2">
    <source>
        <dbReference type="ARBA" id="ARBA00022741"/>
    </source>
</evidence>
<dbReference type="InterPro" id="IPR003593">
    <property type="entry name" value="AAA+_ATPase"/>
</dbReference>
<keyword evidence="6" id="KW-1185">Reference proteome</keyword>
<protein>
    <submittedName>
        <fullName evidence="5">ATPase family protein associated with various cellular activities (AAA)</fullName>
    </submittedName>
</protein>
<evidence type="ECO:0000256" key="1">
    <source>
        <dbReference type="ARBA" id="ARBA00006914"/>
    </source>
</evidence>
<gene>
    <name evidence="5" type="ORF">FB461_2068</name>
</gene>
<dbReference type="CDD" id="cd19481">
    <property type="entry name" value="RecA-like_protease"/>
    <property type="match status" value="1"/>
</dbReference>
<organism evidence="5 6">
    <name type="scientific">Rarobacter faecitabidus</name>
    <dbReference type="NCBI Taxonomy" id="13243"/>
    <lineage>
        <taxon>Bacteria</taxon>
        <taxon>Bacillati</taxon>
        <taxon>Actinomycetota</taxon>
        <taxon>Actinomycetes</taxon>
        <taxon>Micrococcales</taxon>
        <taxon>Rarobacteraceae</taxon>
        <taxon>Rarobacter</taxon>
    </lineage>
</organism>
<feature type="domain" description="AAA+ ATPase" evidence="4">
    <location>
        <begin position="432"/>
        <end position="564"/>
    </location>
</feature>
<dbReference type="InterPro" id="IPR003959">
    <property type="entry name" value="ATPase_AAA_core"/>
</dbReference>
<dbReference type="SMART" id="SM00382">
    <property type="entry name" value="AAA"/>
    <property type="match status" value="1"/>
</dbReference>
<dbReference type="EMBL" id="VFOS01000003">
    <property type="protein sequence ID" value="TQL58650.1"/>
    <property type="molecule type" value="Genomic_DNA"/>
</dbReference>
<comment type="similarity">
    <text evidence="1">Belongs to the AAA ATPase family.</text>
</comment>
<dbReference type="InterPro" id="IPR050221">
    <property type="entry name" value="26S_Proteasome_ATPase"/>
</dbReference>
<evidence type="ECO:0000256" key="3">
    <source>
        <dbReference type="ARBA" id="ARBA00022840"/>
    </source>
</evidence>